<keyword evidence="1" id="KW-0812">Transmembrane</keyword>
<keyword evidence="1" id="KW-0472">Membrane</keyword>
<dbReference type="STRING" id="685588.A0A067T9H7"/>
<feature type="transmembrane region" description="Helical" evidence="1">
    <location>
        <begin position="44"/>
        <end position="67"/>
    </location>
</feature>
<evidence type="ECO:0000256" key="1">
    <source>
        <dbReference type="SAM" id="Phobius"/>
    </source>
</evidence>
<reference evidence="3" key="1">
    <citation type="journal article" date="2014" name="Proc. Natl. Acad. Sci. U.S.A.">
        <title>Extensive sampling of basidiomycete genomes demonstrates inadequacy of the white-rot/brown-rot paradigm for wood decay fungi.</title>
        <authorList>
            <person name="Riley R."/>
            <person name="Salamov A.A."/>
            <person name="Brown D.W."/>
            <person name="Nagy L.G."/>
            <person name="Floudas D."/>
            <person name="Held B.W."/>
            <person name="Levasseur A."/>
            <person name="Lombard V."/>
            <person name="Morin E."/>
            <person name="Otillar R."/>
            <person name="Lindquist E.A."/>
            <person name="Sun H."/>
            <person name="LaButti K.M."/>
            <person name="Schmutz J."/>
            <person name="Jabbour D."/>
            <person name="Luo H."/>
            <person name="Baker S.E."/>
            <person name="Pisabarro A.G."/>
            <person name="Walton J.D."/>
            <person name="Blanchette R.A."/>
            <person name="Henrissat B."/>
            <person name="Martin F."/>
            <person name="Cullen D."/>
            <person name="Hibbett D.S."/>
            <person name="Grigoriev I.V."/>
        </authorList>
    </citation>
    <scope>NUCLEOTIDE SEQUENCE [LARGE SCALE GENOMIC DNA]</scope>
    <source>
        <strain evidence="3">CBS 339.88</strain>
    </source>
</reference>
<name>A0A067T9H7_GALM3</name>
<dbReference type="EMBL" id="KL142372">
    <property type="protein sequence ID" value="KDR79860.1"/>
    <property type="molecule type" value="Genomic_DNA"/>
</dbReference>
<feature type="non-terminal residue" evidence="2">
    <location>
        <position position="122"/>
    </location>
</feature>
<feature type="non-terminal residue" evidence="2">
    <location>
        <position position="1"/>
    </location>
</feature>
<organism evidence="2 3">
    <name type="scientific">Galerina marginata (strain CBS 339.88)</name>
    <dbReference type="NCBI Taxonomy" id="685588"/>
    <lineage>
        <taxon>Eukaryota</taxon>
        <taxon>Fungi</taxon>
        <taxon>Dikarya</taxon>
        <taxon>Basidiomycota</taxon>
        <taxon>Agaricomycotina</taxon>
        <taxon>Agaricomycetes</taxon>
        <taxon>Agaricomycetidae</taxon>
        <taxon>Agaricales</taxon>
        <taxon>Agaricineae</taxon>
        <taxon>Strophariaceae</taxon>
        <taxon>Galerina</taxon>
    </lineage>
</organism>
<dbReference type="AlphaFoldDB" id="A0A067T9H7"/>
<gene>
    <name evidence="2" type="ORF">GALMADRAFT_16285</name>
</gene>
<evidence type="ECO:0000313" key="2">
    <source>
        <dbReference type="EMBL" id="KDR79860.1"/>
    </source>
</evidence>
<keyword evidence="1" id="KW-1133">Transmembrane helix</keyword>
<sequence length="122" mass="12910">NTLVTGIQDIAAVLPLLGTEQCEQHVGSALTGGYLYAATSSISIFGSLGAAKAGMFVLISSFTFRWISGARALRNAKFIPGGTVAPLITIPLGTSQYLAETKLISMLESKHINNPDNLNVEW</sequence>
<keyword evidence="3" id="KW-1185">Reference proteome</keyword>
<protein>
    <submittedName>
        <fullName evidence="2">Uncharacterized protein</fullName>
    </submittedName>
</protein>
<dbReference type="Proteomes" id="UP000027222">
    <property type="component" value="Unassembled WGS sequence"/>
</dbReference>
<dbReference type="OrthoDB" id="3032844at2759"/>
<proteinExistence type="predicted"/>
<evidence type="ECO:0000313" key="3">
    <source>
        <dbReference type="Proteomes" id="UP000027222"/>
    </source>
</evidence>
<dbReference type="HOGENOM" id="CLU_115938_0_0_1"/>
<accession>A0A067T9H7</accession>